<reference evidence="2" key="2">
    <citation type="journal article" date="2017" name="Nat. Plants">
        <title>The Aegilops tauschii genome reveals multiple impacts of transposons.</title>
        <authorList>
            <person name="Zhao G."/>
            <person name="Zou C."/>
            <person name="Li K."/>
            <person name="Wang K."/>
            <person name="Li T."/>
            <person name="Gao L."/>
            <person name="Zhang X."/>
            <person name="Wang H."/>
            <person name="Yang Z."/>
            <person name="Liu X."/>
            <person name="Jiang W."/>
            <person name="Mao L."/>
            <person name="Kong X."/>
            <person name="Jiao Y."/>
            <person name="Jia J."/>
        </authorList>
    </citation>
    <scope>NUCLEOTIDE SEQUENCE [LARGE SCALE GENOMIC DNA]</scope>
    <source>
        <strain evidence="2">cv. AL8/78</strain>
    </source>
</reference>
<dbReference type="Gramene" id="AET6Gv20555300.12">
    <property type="protein sequence ID" value="AET6Gv20555300.12"/>
    <property type="gene ID" value="AET6Gv20555300"/>
</dbReference>
<name>A0A453NZS2_AEGTS</name>
<reference evidence="1" key="5">
    <citation type="journal article" date="2021" name="G3 (Bethesda)">
        <title>Aegilops tauschii genome assembly Aet v5.0 features greater sequence contiguity and improved annotation.</title>
        <authorList>
            <person name="Wang L."/>
            <person name="Zhu T."/>
            <person name="Rodriguez J.C."/>
            <person name="Deal K.R."/>
            <person name="Dubcovsky J."/>
            <person name="McGuire P.E."/>
            <person name="Lux T."/>
            <person name="Spannagl M."/>
            <person name="Mayer K.F.X."/>
            <person name="Baldrich P."/>
            <person name="Meyers B.C."/>
            <person name="Huo N."/>
            <person name="Gu Y.Q."/>
            <person name="Zhou H."/>
            <person name="Devos K.M."/>
            <person name="Bennetzen J.L."/>
            <person name="Unver T."/>
            <person name="Budak H."/>
            <person name="Gulick P.J."/>
            <person name="Galiba G."/>
            <person name="Kalapos B."/>
            <person name="Nelson D.R."/>
            <person name="Li P."/>
            <person name="You F.M."/>
            <person name="Luo M.C."/>
            <person name="Dvorak J."/>
        </authorList>
    </citation>
    <scope>NUCLEOTIDE SEQUENCE [LARGE SCALE GENOMIC DNA]</scope>
    <source>
        <strain evidence="1">cv. AL8/78</strain>
    </source>
</reference>
<accession>A0A453NZS2</accession>
<evidence type="ECO:0000313" key="2">
    <source>
        <dbReference type="Proteomes" id="UP000015105"/>
    </source>
</evidence>
<evidence type="ECO:0000313" key="1">
    <source>
        <dbReference type="EnsemblPlants" id="AET6Gv20555300.12"/>
    </source>
</evidence>
<reference evidence="2" key="1">
    <citation type="journal article" date="2014" name="Science">
        <title>Ancient hybridizations among the ancestral genomes of bread wheat.</title>
        <authorList>
            <consortium name="International Wheat Genome Sequencing Consortium,"/>
            <person name="Marcussen T."/>
            <person name="Sandve S.R."/>
            <person name="Heier L."/>
            <person name="Spannagl M."/>
            <person name="Pfeifer M."/>
            <person name="Jakobsen K.S."/>
            <person name="Wulff B.B."/>
            <person name="Steuernagel B."/>
            <person name="Mayer K.F."/>
            <person name="Olsen O.A."/>
        </authorList>
    </citation>
    <scope>NUCLEOTIDE SEQUENCE [LARGE SCALE GENOMIC DNA]</scope>
    <source>
        <strain evidence="2">cv. AL8/78</strain>
    </source>
</reference>
<dbReference type="Proteomes" id="UP000015105">
    <property type="component" value="Chromosome 6D"/>
</dbReference>
<dbReference type="EnsemblPlants" id="AET6Gv20555300.12">
    <property type="protein sequence ID" value="AET6Gv20555300.12"/>
    <property type="gene ID" value="AET6Gv20555300"/>
</dbReference>
<reference evidence="1" key="3">
    <citation type="journal article" date="2017" name="Nature">
        <title>Genome sequence of the progenitor of the wheat D genome Aegilops tauschii.</title>
        <authorList>
            <person name="Luo M.C."/>
            <person name="Gu Y.Q."/>
            <person name="Puiu D."/>
            <person name="Wang H."/>
            <person name="Twardziok S.O."/>
            <person name="Deal K.R."/>
            <person name="Huo N."/>
            <person name="Zhu T."/>
            <person name="Wang L."/>
            <person name="Wang Y."/>
            <person name="McGuire P.E."/>
            <person name="Liu S."/>
            <person name="Long H."/>
            <person name="Ramasamy R.K."/>
            <person name="Rodriguez J.C."/>
            <person name="Van S.L."/>
            <person name="Yuan L."/>
            <person name="Wang Z."/>
            <person name="Xia Z."/>
            <person name="Xiao L."/>
            <person name="Anderson O.D."/>
            <person name="Ouyang S."/>
            <person name="Liang Y."/>
            <person name="Zimin A.V."/>
            <person name="Pertea G."/>
            <person name="Qi P."/>
            <person name="Bennetzen J.L."/>
            <person name="Dai X."/>
            <person name="Dawson M.W."/>
            <person name="Muller H.G."/>
            <person name="Kugler K."/>
            <person name="Rivarola-Duarte L."/>
            <person name="Spannagl M."/>
            <person name="Mayer K.F.X."/>
            <person name="Lu F.H."/>
            <person name="Bevan M.W."/>
            <person name="Leroy P."/>
            <person name="Li P."/>
            <person name="You F.M."/>
            <person name="Sun Q."/>
            <person name="Liu Z."/>
            <person name="Lyons E."/>
            <person name="Wicker T."/>
            <person name="Salzberg S.L."/>
            <person name="Devos K.M."/>
            <person name="Dvorak J."/>
        </authorList>
    </citation>
    <scope>NUCLEOTIDE SEQUENCE [LARGE SCALE GENOMIC DNA]</scope>
    <source>
        <strain evidence="1">cv. AL8/78</strain>
    </source>
</reference>
<reference evidence="1" key="4">
    <citation type="submission" date="2019-03" db="UniProtKB">
        <authorList>
            <consortium name="EnsemblPlants"/>
        </authorList>
    </citation>
    <scope>IDENTIFICATION</scope>
</reference>
<protein>
    <submittedName>
        <fullName evidence="1">Uncharacterized protein</fullName>
    </submittedName>
</protein>
<sequence length="59" mass="7076">MFKESDHTRYDLVSAVTRGSLEVYYYTVLNLLHIFFPGPCKRVEDKFNKGHYFCVTYYI</sequence>
<keyword evidence="2" id="KW-1185">Reference proteome</keyword>
<proteinExistence type="predicted"/>
<organism evidence="1 2">
    <name type="scientific">Aegilops tauschii subsp. strangulata</name>
    <name type="common">Goatgrass</name>
    <dbReference type="NCBI Taxonomy" id="200361"/>
    <lineage>
        <taxon>Eukaryota</taxon>
        <taxon>Viridiplantae</taxon>
        <taxon>Streptophyta</taxon>
        <taxon>Embryophyta</taxon>
        <taxon>Tracheophyta</taxon>
        <taxon>Spermatophyta</taxon>
        <taxon>Magnoliopsida</taxon>
        <taxon>Liliopsida</taxon>
        <taxon>Poales</taxon>
        <taxon>Poaceae</taxon>
        <taxon>BOP clade</taxon>
        <taxon>Pooideae</taxon>
        <taxon>Triticodae</taxon>
        <taxon>Triticeae</taxon>
        <taxon>Triticinae</taxon>
        <taxon>Aegilops</taxon>
    </lineage>
</organism>
<dbReference type="AlphaFoldDB" id="A0A453NZS2"/>